<sequence>MSCITSQGLPVWLTRRDYLSIEENYEIKANYYVPKAGCETRIGELWLQLAEAYRNSVILLSSYITITITILSTSQLVQDALSAADLNHYSVEAYGGVDNIDICISNRATGCT</sequence>
<name>A0A428TGR4_9HYPO</name>
<dbReference type="Proteomes" id="UP000287144">
    <property type="component" value="Unassembled WGS sequence"/>
</dbReference>
<accession>A0A428TGR4</accession>
<evidence type="ECO:0000313" key="1">
    <source>
        <dbReference type="EMBL" id="RSM01244.1"/>
    </source>
</evidence>
<protein>
    <submittedName>
        <fullName evidence="1">Uncharacterized protein</fullName>
    </submittedName>
</protein>
<comment type="caution">
    <text evidence="1">The sequence shown here is derived from an EMBL/GenBank/DDBJ whole genome shotgun (WGS) entry which is preliminary data.</text>
</comment>
<evidence type="ECO:0000313" key="2">
    <source>
        <dbReference type="Proteomes" id="UP000287144"/>
    </source>
</evidence>
<proteinExistence type="predicted"/>
<dbReference type="AlphaFoldDB" id="A0A428TGR4"/>
<organism evidence="1 2">
    <name type="scientific">Fusarium oligoseptatum</name>
    <dbReference type="NCBI Taxonomy" id="2604345"/>
    <lineage>
        <taxon>Eukaryota</taxon>
        <taxon>Fungi</taxon>
        <taxon>Dikarya</taxon>
        <taxon>Ascomycota</taxon>
        <taxon>Pezizomycotina</taxon>
        <taxon>Sordariomycetes</taxon>
        <taxon>Hypocreomycetidae</taxon>
        <taxon>Hypocreales</taxon>
        <taxon>Nectriaceae</taxon>
        <taxon>Fusarium</taxon>
        <taxon>Fusarium solani species complex</taxon>
    </lineage>
</organism>
<gene>
    <name evidence="1" type="ORF">CEP52_008689</name>
</gene>
<reference evidence="1 2" key="1">
    <citation type="submission" date="2017-06" db="EMBL/GenBank/DDBJ databases">
        <title>Comparative genomic analysis of Ambrosia Fusariam Clade fungi.</title>
        <authorList>
            <person name="Stajich J.E."/>
            <person name="Carrillo J."/>
            <person name="Kijimoto T."/>
            <person name="Eskalen A."/>
            <person name="O'Donnell K."/>
            <person name="Kasson M."/>
        </authorList>
    </citation>
    <scope>NUCLEOTIDE SEQUENCE [LARGE SCALE GENOMIC DNA]</scope>
    <source>
        <strain evidence="1 2">NRRL62579</strain>
    </source>
</reference>
<dbReference type="EMBL" id="NKCK01000086">
    <property type="protein sequence ID" value="RSM01244.1"/>
    <property type="molecule type" value="Genomic_DNA"/>
</dbReference>
<keyword evidence="2" id="KW-1185">Reference proteome</keyword>